<evidence type="ECO:0000256" key="2">
    <source>
        <dbReference type="RuleBase" id="RU363072"/>
    </source>
</evidence>
<evidence type="ECO:0000313" key="6">
    <source>
        <dbReference type="Proteomes" id="UP001628874"/>
    </source>
</evidence>
<feature type="coiled-coil region" evidence="3">
    <location>
        <begin position="126"/>
        <end position="153"/>
    </location>
</feature>
<dbReference type="PANTHER" id="PTHR43308">
    <property type="entry name" value="OUTER MEMBRANE PROTEIN ALPHA-RELATED"/>
    <property type="match status" value="1"/>
</dbReference>
<dbReference type="NCBIfam" id="NF033921">
    <property type="entry name" value="por_somb"/>
    <property type="match status" value="1"/>
</dbReference>
<keyword evidence="2" id="KW-0732">Signal</keyword>
<keyword evidence="3" id="KW-0175">Coiled coil</keyword>
<dbReference type="InterPro" id="IPR051465">
    <property type="entry name" value="Cell_Envelope_Struct_Comp"/>
</dbReference>
<protein>
    <submittedName>
        <fullName evidence="5">Iron uptake porin</fullName>
    </submittedName>
</protein>
<comment type="similarity">
    <text evidence="1 2">Belongs to the OprB family.</text>
</comment>
<evidence type="ECO:0000256" key="3">
    <source>
        <dbReference type="SAM" id="Coils"/>
    </source>
</evidence>
<dbReference type="InterPro" id="IPR047684">
    <property type="entry name" value="Por_som-like"/>
</dbReference>
<reference evidence="5 6" key="1">
    <citation type="submission" date="2024-07" db="EMBL/GenBank/DDBJ databases">
        <authorList>
            <person name="Tripathy S."/>
        </authorList>
    </citation>
    <scope>NUCLEOTIDE SEQUENCE [LARGE SCALE GENOMIC DNA]</scope>
    <source>
        <strain evidence="5 6">VB-61278_2</strain>
    </source>
</reference>
<dbReference type="PROSITE" id="PS51272">
    <property type="entry name" value="SLH"/>
    <property type="match status" value="1"/>
</dbReference>
<evidence type="ECO:0000259" key="4">
    <source>
        <dbReference type="PROSITE" id="PS51272"/>
    </source>
</evidence>
<dbReference type="Pfam" id="PF04966">
    <property type="entry name" value="OprB"/>
    <property type="match status" value="1"/>
</dbReference>
<comment type="caution">
    <text evidence="5">The sequence shown here is derived from an EMBL/GenBank/DDBJ whole genome shotgun (WGS) entry which is preliminary data.</text>
</comment>
<evidence type="ECO:0000313" key="5">
    <source>
        <dbReference type="EMBL" id="MFL9461517.1"/>
    </source>
</evidence>
<feature type="signal peptide" evidence="2">
    <location>
        <begin position="1"/>
        <end position="24"/>
    </location>
</feature>
<keyword evidence="6" id="KW-1185">Reference proteome</keyword>
<proteinExistence type="inferred from homology"/>
<feature type="chain" id="PRO_5044987936" evidence="2">
    <location>
        <begin position="25"/>
        <end position="524"/>
    </location>
</feature>
<evidence type="ECO:0000256" key="1">
    <source>
        <dbReference type="ARBA" id="ARBA00008769"/>
    </source>
</evidence>
<name>A0ABW8WKM9_9CYAN</name>
<dbReference type="RefSeq" id="WP_237266030.1">
    <property type="nucleotide sequence ID" value="NZ_JBFQGM010000004.1"/>
</dbReference>
<feature type="domain" description="SLH" evidence="4">
    <location>
        <begin position="44"/>
        <end position="109"/>
    </location>
</feature>
<dbReference type="Proteomes" id="UP001628874">
    <property type="component" value="Unassembled WGS sequence"/>
</dbReference>
<dbReference type="Gene3D" id="2.40.160.180">
    <property type="entry name" value="Carbohydrate-selective porin OprB"/>
    <property type="match status" value="1"/>
</dbReference>
<organism evidence="5 6">
    <name type="scientific">Scytonema tolypothrichoides VB-61278_2</name>
    <dbReference type="NCBI Taxonomy" id="3232314"/>
    <lineage>
        <taxon>Bacteria</taxon>
        <taxon>Bacillati</taxon>
        <taxon>Cyanobacteriota</taxon>
        <taxon>Cyanophyceae</taxon>
        <taxon>Nostocales</taxon>
        <taxon>Scytonemataceae</taxon>
        <taxon>Scytonema</taxon>
    </lineage>
</organism>
<dbReference type="Pfam" id="PF00395">
    <property type="entry name" value="SLH"/>
    <property type="match status" value="1"/>
</dbReference>
<dbReference type="InterPro" id="IPR007049">
    <property type="entry name" value="Carb-sel_porin_OprB"/>
</dbReference>
<dbReference type="PANTHER" id="PTHR43308:SF1">
    <property type="entry name" value="OUTER MEMBRANE PROTEIN ALPHA"/>
    <property type="match status" value="1"/>
</dbReference>
<dbReference type="InterPro" id="IPR038673">
    <property type="entry name" value="OprB_sf"/>
</dbReference>
<gene>
    <name evidence="5" type="ORF">AB0759_12860</name>
</gene>
<accession>A0ABW8WKM9</accession>
<sequence>MKTINLLPLTLIFHFLNQNAVALAQTPQPHLTTHQENAQSLYPPVSGLRDVDSTHWAYSALQSLLERYSGVIAGYPDGTFRGNRTLTRYEFAAALRVALDRINELIANGTQDAVSQDDLLTLQRLHQEFATELETLRKRVDVLEARSAELETNQFSTTTKLQGQIIMALNAGAFDGQRIIAPRGAVIAEDDPNPTFIYRASLDFNTSFQGSDLLKIRLVTGSDGANDSATGFLEPNFGSVLDYSIQGRNNQFSLARLYYTFAPTKDLKVTVGPAMVAPDFVDKNRYANISFRDFSTQSFTNNFILLPRPGGGGAVIDWNPGGGAVKLRALYVAGDATNNLSENQRLIGGGAPENIRLFPTAGGGADGGLFGDPYQGFVELEYAPSQALSVRLQYSGGKVFGSSFQGVGVNFDLALSKQLGIFGRYGYASYPNTSLGDIEPNYWVAGIAFPDLFAKGGLMGLAVGQPFIESNVGNATQTNYEIFYNIPVNDNIRVTPLLQVVTHPSNQNANGTIFSGTLRTVFSF</sequence>
<dbReference type="InterPro" id="IPR001119">
    <property type="entry name" value="SLH_dom"/>
</dbReference>
<dbReference type="EMBL" id="JBFQGM010000004">
    <property type="protein sequence ID" value="MFL9461517.1"/>
    <property type="molecule type" value="Genomic_DNA"/>
</dbReference>